<evidence type="ECO:0000313" key="3">
    <source>
        <dbReference type="Proteomes" id="UP000006057"/>
    </source>
</evidence>
<dbReference type="KEGG" id="mcb:Mycch_4051"/>
<evidence type="ECO:0000313" key="2">
    <source>
        <dbReference type="EMBL" id="AFM18773.1"/>
    </source>
</evidence>
<dbReference type="RefSeq" id="WP_014817246.1">
    <property type="nucleotide sequence ID" value="NC_018027.1"/>
</dbReference>
<proteinExistence type="predicted"/>
<dbReference type="AlphaFoldDB" id="I4BNB6"/>
<dbReference type="PANTHER" id="PTHR43194:SF2">
    <property type="entry name" value="PEROXISOMAL MEMBRANE PROTEIN LPX1"/>
    <property type="match status" value="1"/>
</dbReference>
<reference evidence="2 3" key="1">
    <citation type="submission" date="2012-06" db="EMBL/GenBank/DDBJ databases">
        <title>Complete sequence of chromosome of Mycobacterium chubuense NBB4.</title>
        <authorList>
            <consortium name="US DOE Joint Genome Institute"/>
            <person name="Lucas S."/>
            <person name="Han J."/>
            <person name="Lapidus A."/>
            <person name="Cheng J.-F."/>
            <person name="Goodwin L."/>
            <person name="Pitluck S."/>
            <person name="Peters L."/>
            <person name="Mikhailova N."/>
            <person name="Teshima H."/>
            <person name="Detter J.C."/>
            <person name="Han C."/>
            <person name="Tapia R."/>
            <person name="Land M."/>
            <person name="Hauser L."/>
            <person name="Kyrpides N."/>
            <person name="Ivanova N."/>
            <person name="Pagani I."/>
            <person name="Mattes T."/>
            <person name="Holmes A."/>
            <person name="Rutledge P."/>
            <person name="Paulsen I."/>
            <person name="Coleman N."/>
            <person name="Woyke T."/>
        </authorList>
    </citation>
    <scope>NUCLEOTIDE SEQUENCE [LARGE SCALE GENOMIC DNA]</scope>
    <source>
        <strain evidence="2 3">NBB4</strain>
    </source>
</reference>
<feature type="domain" description="AB hydrolase-1" evidence="1">
    <location>
        <begin position="27"/>
        <end position="154"/>
    </location>
</feature>
<dbReference type="GO" id="GO:0016787">
    <property type="term" value="F:hydrolase activity"/>
    <property type="evidence" value="ECO:0007669"/>
    <property type="project" value="UniProtKB-KW"/>
</dbReference>
<dbReference type="HOGENOM" id="CLU_020336_45_0_11"/>
<sequence>MAHFRFTDSGDARIRFLDSGGDDLGAPVIFVPGFTDIADDYTEAVTALGRRTAVVELRGHGRSSAPPEGYDSDTLAADVAAVVDALTDGPVHLMTFSRGTPYAVVWALANPGRVLSLSIGDYVPEEITLPDDVIVGLLDGRWRGTPVHERVDRNAGLATVRAARAQSFWEPLARWQPPLCVVRSPNSPLISAADWSRYRQLFPEARLEEFADSPHDIFRPDRGRYPALVREHIGAVESG</sequence>
<keyword evidence="2" id="KW-0808">Transferase</keyword>
<dbReference type="EMBL" id="CP003053">
    <property type="protein sequence ID" value="AFM18773.1"/>
    <property type="molecule type" value="Genomic_DNA"/>
</dbReference>
<keyword evidence="2" id="KW-0378">Hydrolase</keyword>
<dbReference type="InterPro" id="IPR000073">
    <property type="entry name" value="AB_hydrolase_1"/>
</dbReference>
<dbReference type="PANTHER" id="PTHR43194">
    <property type="entry name" value="HYDROLASE ALPHA/BETA FOLD FAMILY"/>
    <property type="match status" value="1"/>
</dbReference>
<dbReference type="Pfam" id="PF00561">
    <property type="entry name" value="Abhydrolase_1"/>
    <property type="match status" value="1"/>
</dbReference>
<dbReference type="OrthoDB" id="2645723at2"/>
<dbReference type="STRING" id="710421.Mycch_4051"/>
<dbReference type="SUPFAM" id="SSF53474">
    <property type="entry name" value="alpha/beta-Hydrolases"/>
    <property type="match status" value="1"/>
</dbReference>
<keyword evidence="3" id="KW-1185">Reference proteome</keyword>
<organism evidence="2 3">
    <name type="scientific">Mycolicibacterium chubuense (strain NBB4)</name>
    <name type="common">Mycobacterium chubuense</name>
    <dbReference type="NCBI Taxonomy" id="710421"/>
    <lineage>
        <taxon>Bacteria</taxon>
        <taxon>Bacillati</taxon>
        <taxon>Actinomycetota</taxon>
        <taxon>Actinomycetes</taxon>
        <taxon>Mycobacteriales</taxon>
        <taxon>Mycobacteriaceae</taxon>
        <taxon>Mycolicibacterium</taxon>
    </lineage>
</organism>
<protein>
    <submittedName>
        <fullName evidence="2">Putative hydrolase or acyltransferase of alpha/beta superfamily</fullName>
    </submittedName>
</protein>
<dbReference type="PATRIC" id="fig|710421.3.peg.4048"/>
<dbReference type="eggNOG" id="COG2267">
    <property type="taxonomic scope" value="Bacteria"/>
</dbReference>
<dbReference type="Proteomes" id="UP000006057">
    <property type="component" value="Chromosome"/>
</dbReference>
<dbReference type="Gene3D" id="3.40.50.1820">
    <property type="entry name" value="alpha/beta hydrolase"/>
    <property type="match status" value="2"/>
</dbReference>
<dbReference type="GO" id="GO:0016746">
    <property type="term" value="F:acyltransferase activity"/>
    <property type="evidence" value="ECO:0007669"/>
    <property type="project" value="UniProtKB-KW"/>
</dbReference>
<name>I4BNB6_MYCCN</name>
<evidence type="ECO:0000259" key="1">
    <source>
        <dbReference type="Pfam" id="PF00561"/>
    </source>
</evidence>
<gene>
    <name evidence="2" type="ordered locus">Mycch_4051</name>
</gene>
<dbReference type="InterPro" id="IPR029058">
    <property type="entry name" value="AB_hydrolase_fold"/>
</dbReference>
<keyword evidence="2" id="KW-0012">Acyltransferase</keyword>
<dbReference type="InterPro" id="IPR050228">
    <property type="entry name" value="Carboxylesterase_BioH"/>
</dbReference>
<accession>I4BNB6</accession>